<name>A0A097STM4_9BACT</name>
<feature type="short sequence motif" description="'HIGH' region" evidence="7">
    <location>
        <begin position="12"/>
        <end position="22"/>
    </location>
</feature>
<dbReference type="AlphaFoldDB" id="A0A097STM4"/>
<accession>A0A097STM4</accession>
<dbReference type="EC" id="6.1.1.10" evidence="7"/>
<dbReference type="eggNOG" id="COG0143">
    <property type="taxonomic scope" value="Bacteria"/>
</dbReference>
<dbReference type="SUPFAM" id="SSF47323">
    <property type="entry name" value="Anticodon-binding domain of a subclass of class I aminoacyl-tRNA synthetases"/>
    <property type="match status" value="1"/>
</dbReference>
<evidence type="ECO:0000256" key="8">
    <source>
        <dbReference type="RuleBase" id="RU363039"/>
    </source>
</evidence>
<dbReference type="GO" id="GO:0005524">
    <property type="term" value="F:ATP binding"/>
    <property type="evidence" value="ECO:0007669"/>
    <property type="project" value="UniProtKB-UniRule"/>
</dbReference>
<keyword evidence="6 7" id="KW-0030">Aminoacyl-tRNA synthetase</keyword>
<dbReference type="PANTHER" id="PTHR43326:SF1">
    <property type="entry name" value="METHIONINE--TRNA LIGASE, MITOCHONDRIAL"/>
    <property type="match status" value="1"/>
</dbReference>
<evidence type="ECO:0000313" key="11">
    <source>
        <dbReference type="Proteomes" id="UP000030066"/>
    </source>
</evidence>
<dbReference type="InterPro" id="IPR009080">
    <property type="entry name" value="tRNAsynth_Ia_anticodon-bd"/>
</dbReference>
<feature type="short sequence motif" description="'KMSKS' region" evidence="7">
    <location>
        <begin position="304"/>
        <end position="308"/>
    </location>
</feature>
<comment type="caution">
    <text evidence="7">Lacks conserved residue(s) required for the propagation of feature annotation.</text>
</comment>
<comment type="subunit">
    <text evidence="7">Monomer.</text>
</comment>
<dbReference type="PANTHER" id="PTHR43326">
    <property type="entry name" value="METHIONYL-TRNA SYNTHETASE"/>
    <property type="match status" value="1"/>
</dbReference>
<comment type="similarity">
    <text evidence="8">Belongs to the class-I aminoacyl-tRNA synthetase family.</text>
</comment>
<dbReference type="GO" id="GO:0004825">
    <property type="term" value="F:methionine-tRNA ligase activity"/>
    <property type="evidence" value="ECO:0007669"/>
    <property type="project" value="UniProtKB-UniRule"/>
</dbReference>
<keyword evidence="5 7" id="KW-0648">Protein biosynthesis</keyword>
<dbReference type="NCBIfam" id="TIGR00398">
    <property type="entry name" value="metG"/>
    <property type="match status" value="1"/>
</dbReference>
<evidence type="ECO:0000256" key="3">
    <source>
        <dbReference type="ARBA" id="ARBA00022741"/>
    </source>
</evidence>
<comment type="function">
    <text evidence="1 7">Is required not only for elongation of protein synthesis but also for the initiation of all mRNA translation through initiator tRNA(fMet) aminoacylation.</text>
</comment>
<evidence type="ECO:0000256" key="5">
    <source>
        <dbReference type="ARBA" id="ARBA00022917"/>
    </source>
</evidence>
<dbReference type="STRING" id="1318617.MGM1_5640"/>
<keyword evidence="2 7" id="KW-0436">Ligase</keyword>
<evidence type="ECO:0000259" key="9">
    <source>
        <dbReference type="Pfam" id="PF09334"/>
    </source>
</evidence>
<dbReference type="EMBL" id="CP007711">
    <property type="protein sequence ID" value="AIV03922.1"/>
    <property type="molecule type" value="Genomic_DNA"/>
</dbReference>
<dbReference type="InterPro" id="IPR023457">
    <property type="entry name" value="Met-tRNA_synth_2"/>
</dbReference>
<protein>
    <recommendedName>
        <fullName evidence="7">Methionine--tRNA ligase</fullName>
        <ecNumber evidence="7">6.1.1.10</ecNumber>
    </recommendedName>
    <alternativeName>
        <fullName evidence="7">Methionyl-tRNA synthetase</fullName>
        <shortName evidence="7">MetRS</shortName>
    </alternativeName>
</protein>
<dbReference type="Pfam" id="PF09334">
    <property type="entry name" value="tRNA-synt_1g"/>
    <property type="match status" value="2"/>
</dbReference>
<dbReference type="Gene3D" id="2.170.220.10">
    <property type="match status" value="1"/>
</dbReference>
<dbReference type="InterPro" id="IPR014729">
    <property type="entry name" value="Rossmann-like_a/b/a_fold"/>
</dbReference>
<evidence type="ECO:0000256" key="2">
    <source>
        <dbReference type="ARBA" id="ARBA00022598"/>
    </source>
</evidence>
<keyword evidence="11" id="KW-1185">Reference proteome</keyword>
<dbReference type="InterPro" id="IPR014758">
    <property type="entry name" value="Met-tRNA_synth"/>
</dbReference>
<keyword evidence="4 7" id="KW-0067">ATP-binding</keyword>
<keyword evidence="3 7" id="KW-0547">Nucleotide-binding</keyword>
<dbReference type="KEGG" id="mgj:MGM1_5640"/>
<feature type="binding site" evidence="7">
    <location>
        <position position="127"/>
    </location>
    <ligand>
        <name>Zn(2+)</name>
        <dbReference type="ChEBI" id="CHEBI:29105"/>
    </ligand>
</feature>
<comment type="subcellular location">
    <subcellularLocation>
        <location evidence="7">Cytoplasm</location>
    </subcellularLocation>
</comment>
<gene>
    <name evidence="7 10" type="primary">metG</name>
    <name evidence="10" type="ORF">MGM1_5640</name>
</gene>
<evidence type="ECO:0000256" key="6">
    <source>
        <dbReference type="ARBA" id="ARBA00023146"/>
    </source>
</evidence>
<dbReference type="InterPro" id="IPR041872">
    <property type="entry name" value="Anticodon_Met"/>
</dbReference>
<dbReference type="GO" id="GO:0005737">
    <property type="term" value="C:cytoplasm"/>
    <property type="evidence" value="ECO:0007669"/>
    <property type="project" value="UniProtKB-SubCell"/>
</dbReference>
<comment type="catalytic activity">
    <reaction evidence="7">
        <text>tRNA(Met) + L-methionine + ATP = L-methionyl-tRNA(Met) + AMP + diphosphate</text>
        <dbReference type="Rhea" id="RHEA:13481"/>
        <dbReference type="Rhea" id="RHEA-COMP:9667"/>
        <dbReference type="Rhea" id="RHEA-COMP:9698"/>
        <dbReference type="ChEBI" id="CHEBI:30616"/>
        <dbReference type="ChEBI" id="CHEBI:33019"/>
        <dbReference type="ChEBI" id="CHEBI:57844"/>
        <dbReference type="ChEBI" id="CHEBI:78442"/>
        <dbReference type="ChEBI" id="CHEBI:78530"/>
        <dbReference type="ChEBI" id="CHEBI:456215"/>
        <dbReference type="EC" id="6.1.1.10"/>
    </reaction>
</comment>
<evidence type="ECO:0000256" key="4">
    <source>
        <dbReference type="ARBA" id="ARBA00022840"/>
    </source>
</evidence>
<dbReference type="CDD" id="cd07957">
    <property type="entry name" value="Anticodon_Ia_Met"/>
    <property type="match status" value="1"/>
</dbReference>
<organism evidence="10 11">
    <name type="scientific">Candidatus Malacoplasma girerdii</name>
    <dbReference type="NCBI Taxonomy" id="1318617"/>
    <lineage>
        <taxon>Bacteria</taxon>
        <taxon>Bacillati</taxon>
        <taxon>Mycoplasmatota</taxon>
        <taxon>Mycoplasmoidales</taxon>
        <taxon>Mycoplasmoidaceae</taxon>
        <taxon>Malacoplasma</taxon>
    </lineage>
</organism>
<dbReference type="GO" id="GO:0006431">
    <property type="term" value="P:methionyl-tRNA aminoacylation"/>
    <property type="evidence" value="ECO:0007669"/>
    <property type="project" value="UniProtKB-UniRule"/>
</dbReference>
<dbReference type="Gene3D" id="1.10.730.10">
    <property type="entry name" value="Isoleucyl-tRNA Synthetase, Domain 1"/>
    <property type="match status" value="1"/>
</dbReference>
<dbReference type="CDD" id="cd00814">
    <property type="entry name" value="MetRS_core"/>
    <property type="match status" value="1"/>
</dbReference>
<reference evidence="10 11" key="1">
    <citation type="journal article" date="2014" name="PLoS ONE">
        <title>An emerging Mycoplasma associated with trichomoniasis, vaginal infection and disease.</title>
        <authorList>
            <consortium name="Vaginal Microbiome Consortium"/>
            <person name="Fettweis J.M."/>
            <person name="Serrano M.G."/>
            <person name="Huang B."/>
            <person name="Brooks J.P."/>
            <person name="Glascock A.L."/>
            <person name="Sheth N.U."/>
            <person name="Strauss J.F.III."/>
            <person name="Jefferson K.K."/>
            <person name="Buck G.A."/>
        </authorList>
    </citation>
    <scope>NUCLEOTIDE SEQUENCE [LARGE SCALE GENOMIC DNA]</scope>
    <source>
        <strain evidence="10 11">VCU_M1</strain>
    </source>
</reference>
<dbReference type="HAMAP" id="MF_01228">
    <property type="entry name" value="Met_tRNA_synth_type2"/>
    <property type="match status" value="1"/>
</dbReference>
<dbReference type="InterPro" id="IPR033911">
    <property type="entry name" value="MetRS_core"/>
</dbReference>
<dbReference type="Gene3D" id="3.40.50.620">
    <property type="entry name" value="HUPs"/>
    <property type="match status" value="1"/>
</dbReference>
<evidence type="ECO:0000256" key="1">
    <source>
        <dbReference type="ARBA" id="ARBA00003314"/>
    </source>
</evidence>
<proteinExistence type="inferred from homology"/>
<evidence type="ECO:0000313" key="10">
    <source>
        <dbReference type="EMBL" id="AIV03922.1"/>
    </source>
</evidence>
<dbReference type="Proteomes" id="UP000030066">
    <property type="component" value="Chromosome"/>
</dbReference>
<feature type="domain" description="Methionyl/Leucyl tRNA synthetase" evidence="9">
    <location>
        <begin position="155"/>
        <end position="367"/>
    </location>
</feature>
<feature type="binding site" evidence="7">
    <location>
        <position position="148"/>
    </location>
    <ligand>
        <name>Zn(2+)</name>
        <dbReference type="ChEBI" id="CHEBI:29105"/>
    </ligand>
</feature>
<evidence type="ECO:0000256" key="7">
    <source>
        <dbReference type="HAMAP-Rule" id="MF_01228"/>
    </source>
</evidence>
<keyword evidence="7" id="KW-0963">Cytoplasm</keyword>
<dbReference type="PRINTS" id="PR01041">
    <property type="entry name" value="TRNASYNTHMET"/>
</dbReference>
<dbReference type="HOGENOM" id="CLU_009710_9_4_14"/>
<feature type="binding site" evidence="7">
    <location>
        <position position="130"/>
    </location>
    <ligand>
        <name>Zn(2+)</name>
        <dbReference type="ChEBI" id="CHEBI:29105"/>
    </ligand>
</feature>
<sequence length="515" mass="59595">MGKKVYVTTPIYYASGNPHIGHAYTTILADTFTSYNLLLGNEVEFLAGMDEHGQKIYEKAIAAKKEPQAFVDSICERFVDLWKKLNINYTRFIRTTDTNHCHVIQNVFTNLLKNNYLYHGEWTGLYCVQCEENYAISDTHVKDGVRYCKVGHPITERKEETYFLKLSMFQQWIQDYYRKQPNFISPSSRVKEILNNFINVCLEDLSITRTKISWGVPTIEYPNHVLYVWIDALMCYLTGLGYGQKDDHLYQKYWGDLSTDIVHIIGKEITRFHGIYWPIILKCLNIRQPSRLISHGWIITKEGKMSKSLGNVIDPNEYINKYGADALRYYLLKAIPTDSDGIFSHEQFIEIFNADLANNYGNFISRSLGMINKYANGIVPSINSFSLKSKSIQDEIKLLVKELPILIHNFQFINLIEKINNIATIGNKYIEETKPWILFRENKTQELNEFLNVVANIAVCLTYLLSPILKNGTKLAYQQYNVDCKTINLNNLADFSKLNNHKVNPSAPIYQRLSK</sequence>
<feature type="domain" description="Methionyl/Leucyl tRNA synthetase" evidence="9">
    <location>
        <begin position="5"/>
        <end position="141"/>
    </location>
</feature>
<dbReference type="InterPro" id="IPR015413">
    <property type="entry name" value="Methionyl/Leucyl_tRNA_Synth"/>
</dbReference>
<dbReference type="SUPFAM" id="SSF52374">
    <property type="entry name" value="Nucleotidylyl transferase"/>
    <property type="match status" value="1"/>
</dbReference>